<keyword evidence="4" id="KW-0449">Lipoprotein</keyword>
<dbReference type="InterPro" id="IPR050952">
    <property type="entry name" value="TRIM-NHL_E3_ligases"/>
</dbReference>
<name>Q39RK9_GEOMG</name>
<evidence type="ECO:0000313" key="4">
    <source>
        <dbReference type="EMBL" id="ABB33115.1"/>
    </source>
</evidence>
<dbReference type="GO" id="GO:0008270">
    <property type="term" value="F:zinc ion binding"/>
    <property type="evidence" value="ECO:0007669"/>
    <property type="project" value="UniProtKB-KW"/>
</dbReference>
<dbReference type="Gene3D" id="2.120.10.30">
    <property type="entry name" value="TolB, C-terminal domain"/>
    <property type="match status" value="2"/>
</dbReference>
<dbReference type="EMBL" id="CP000148">
    <property type="protein sequence ID" value="ABB33115.1"/>
    <property type="molecule type" value="Genomic_DNA"/>
</dbReference>
<dbReference type="GO" id="GO:0061630">
    <property type="term" value="F:ubiquitin protein ligase activity"/>
    <property type="evidence" value="ECO:0007669"/>
    <property type="project" value="TreeGrafter"/>
</dbReference>
<protein>
    <submittedName>
        <fullName evidence="4">NHL repeat domain lipoprotein</fullName>
    </submittedName>
</protein>
<dbReference type="GO" id="GO:0000209">
    <property type="term" value="P:protein polyubiquitination"/>
    <property type="evidence" value="ECO:0007669"/>
    <property type="project" value="TreeGrafter"/>
</dbReference>
<proteinExistence type="predicted"/>
<dbReference type="RefSeq" id="WP_004512833.1">
    <property type="nucleotide sequence ID" value="NC_007517.1"/>
</dbReference>
<feature type="repeat" description="NHL" evidence="2">
    <location>
        <begin position="115"/>
        <end position="154"/>
    </location>
</feature>
<reference evidence="4 5" key="1">
    <citation type="submission" date="2005-10" db="EMBL/GenBank/DDBJ databases">
        <title>Complete sequence of Geobacter metallireducens GS-15.</title>
        <authorList>
            <consortium name="US DOE Joint Genome Institute"/>
            <person name="Copeland A."/>
            <person name="Lucas S."/>
            <person name="Lapidus A."/>
            <person name="Barry K."/>
            <person name="Detter J.C."/>
            <person name="Glavina T."/>
            <person name="Hammon N."/>
            <person name="Israni S."/>
            <person name="Pitluck S."/>
            <person name="Di Bartolo G."/>
            <person name="Chain P."/>
            <person name="Schmutz J."/>
            <person name="Larimer F."/>
            <person name="Land M."/>
            <person name="Kyrpides N."/>
            <person name="Ivanova N."/>
            <person name="Richardson P."/>
        </authorList>
    </citation>
    <scope>NUCLEOTIDE SEQUENCE [LARGE SCALE GENOMIC DNA]</scope>
    <source>
        <strain evidence="5">ATCC 53774 / DSM 7210 / GS-15</strain>
    </source>
</reference>
<feature type="chain" id="PRO_5004223180" evidence="3">
    <location>
        <begin position="22"/>
        <end position="363"/>
    </location>
</feature>
<sequence length="363" mass="39711">MKTIRSIGRFAVLAAMAALFAGCAGQQVKSEQRFFWPPLPERPRIEWLNAYSSQNDFPKSATEKFLTTIIGEEEGISLSKPITVRSDGRGKVYVGDPGAPGVYVFDFVNNIMRPFGKAEAEARIEQPVGIAIDENGRIYVSDTKKAAIMVFHQDETPAALINLKGMVEKIGDIAYDRIGKHLLALDVRGHKVLVLSLRGELLSSFGNRGTKPGEFNFPSALTVNNKGEIIVADAMNARIQIFSSDGKFLRMFGQRGDSPGTLQLIKGVAVDSDDNIYVTDGKGHKFEIFSTTGDYLLTVGGAFSALTTGKTAPGGFVIPQGIDIDKDNMIYVVDQLNRRFQVFRYISDSYLKANPIPGYTPSP</sequence>
<dbReference type="PROSITE" id="PS51125">
    <property type="entry name" value="NHL"/>
    <property type="match status" value="3"/>
</dbReference>
<accession>Q39RK9</accession>
<dbReference type="SUPFAM" id="SSF101898">
    <property type="entry name" value="NHL repeat"/>
    <property type="match status" value="1"/>
</dbReference>
<evidence type="ECO:0000256" key="2">
    <source>
        <dbReference type="PROSITE-ProRule" id="PRU00504"/>
    </source>
</evidence>
<keyword evidence="1" id="KW-0677">Repeat</keyword>
<dbReference type="InterPro" id="IPR001258">
    <property type="entry name" value="NHL_repeat"/>
</dbReference>
<evidence type="ECO:0000256" key="3">
    <source>
        <dbReference type="SAM" id="SignalP"/>
    </source>
</evidence>
<dbReference type="STRING" id="269799.Gmet_2897"/>
<dbReference type="Pfam" id="PF17170">
    <property type="entry name" value="DUF5128"/>
    <property type="match status" value="1"/>
</dbReference>
<dbReference type="KEGG" id="gme:Gmet_2897"/>
<keyword evidence="5" id="KW-1185">Reference proteome</keyword>
<evidence type="ECO:0000256" key="1">
    <source>
        <dbReference type="ARBA" id="ARBA00022737"/>
    </source>
</evidence>
<dbReference type="PROSITE" id="PS51257">
    <property type="entry name" value="PROKAR_LIPOPROTEIN"/>
    <property type="match status" value="1"/>
</dbReference>
<feature type="repeat" description="NHL" evidence="2">
    <location>
        <begin position="252"/>
        <end position="292"/>
    </location>
</feature>
<dbReference type="Pfam" id="PF01436">
    <property type="entry name" value="NHL"/>
    <property type="match status" value="1"/>
</dbReference>
<reference evidence="4 5" key="2">
    <citation type="journal article" date="2009" name="BMC Microbiol.">
        <title>The genome sequence of Geobacter metallireducens: features of metabolism, physiology and regulation common and dissimilar to Geobacter sulfurreducens.</title>
        <authorList>
            <person name="Aklujkar M."/>
            <person name="Krushkal J."/>
            <person name="DiBartolo G."/>
            <person name="Lapidus A."/>
            <person name="Land M.L."/>
            <person name="Lovley D.R."/>
        </authorList>
    </citation>
    <scope>NUCLEOTIDE SEQUENCE [LARGE SCALE GENOMIC DNA]</scope>
    <source>
        <strain evidence="5">ATCC 53774 / DSM 7210 / GS-15</strain>
    </source>
</reference>
<evidence type="ECO:0000313" key="5">
    <source>
        <dbReference type="Proteomes" id="UP000007073"/>
    </source>
</evidence>
<feature type="signal peptide" evidence="3">
    <location>
        <begin position="1"/>
        <end position="21"/>
    </location>
</feature>
<dbReference type="InterPro" id="IPR011042">
    <property type="entry name" value="6-blade_b-propeller_TolB-like"/>
</dbReference>
<dbReference type="AlphaFoldDB" id="Q39RK9"/>
<dbReference type="CDD" id="cd14962">
    <property type="entry name" value="NHL_like_6"/>
    <property type="match status" value="1"/>
</dbReference>
<dbReference type="GO" id="GO:0043161">
    <property type="term" value="P:proteasome-mediated ubiquitin-dependent protein catabolic process"/>
    <property type="evidence" value="ECO:0007669"/>
    <property type="project" value="TreeGrafter"/>
</dbReference>
<dbReference type="PANTHER" id="PTHR24104:SF25">
    <property type="entry name" value="PROTEIN LIN-41"/>
    <property type="match status" value="1"/>
</dbReference>
<gene>
    <name evidence="4" type="ordered locus">Gmet_2897</name>
</gene>
<feature type="repeat" description="NHL" evidence="2">
    <location>
        <begin position="202"/>
        <end position="245"/>
    </location>
</feature>
<dbReference type="eggNOG" id="COG3391">
    <property type="taxonomic scope" value="Bacteria"/>
</dbReference>
<dbReference type="PANTHER" id="PTHR24104">
    <property type="entry name" value="E3 UBIQUITIN-PROTEIN LIGASE NHLRC1-RELATED"/>
    <property type="match status" value="1"/>
</dbReference>
<dbReference type="Proteomes" id="UP000007073">
    <property type="component" value="Chromosome"/>
</dbReference>
<dbReference type="HOGENOM" id="CLU_008645_8_0_7"/>
<keyword evidence="3" id="KW-0732">Signal</keyword>
<organism evidence="4 5">
    <name type="scientific">Geobacter metallireducens (strain ATCC 53774 / DSM 7210 / GS-15)</name>
    <dbReference type="NCBI Taxonomy" id="269799"/>
    <lineage>
        <taxon>Bacteria</taxon>
        <taxon>Pseudomonadati</taxon>
        <taxon>Thermodesulfobacteriota</taxon>
        <taxon>Desulfuromonadia</taxon>
        <taxon>Geobacterales</taxon>
        <taxon>Geobacteraceae</taxon>
        <taxon>Geobacter</taxon>
    </lineage>
</organism>